<gene>
    <name evidence="3" type="ORF">J2T10_001781</name>
</gene>
<dbReference type="PANTHER" id="PTHR14239:SF10">
    <property type="entry name" value="REDUCTASE"/>
    <property type="match status" value="1"/>
</dbReference>
<dbReference type="PANTHER" id="PTHR14239">
    <property type="entry name" value="DUDULIN-RELATED"/>
    <property type="match status" value="1"/>
</dbReference>
<evidence type="ECO:0000313" key="4">
    <source>
        <dbReference type="Proteomes" id="UP001244563"/>
    </source>
</evidence>
<dbReference type="SUPFAM" id="SSF51735">
    <property type="entry name" value="NAD(P)-binding Rossmann-fold domains"/>
    <property type="match status" value="1"/>
</dbReference>
<accession>A0ABT9TL68</accession>
<dbReference type="InterPro" id="IPR051267">
    <property type="entry name" value="STEAP_metalloreductase"/>
</dbReference>
<name>A0ABT9TL68_PAENI</name>
<dbReference type="InterPro" id="IPR028939">
    <property type="entry name" value="P5C_Rdtase_cat_N"/>
</dbReference>
<sequence>MTTATIFGTGNMGSAIADVLTAGGVDVEHVNSSDQGATINGDIVVLAVPYPALSDIVTQYGDQFAGKTVVDITNPVDFQSFQLAVPSDSSSAAELARKLPEAKVLKAFNTNFAPSLANRSVGDNPTTVLIAGDDENAKTVLATALTAGGLEAIDAGTLSAARELEAIGYLQLQLGISQKIGFTGGFALIK</sequence>
<evidence type="ECO:0000313" key="3">
    <source>
        <dbReference type="EMBL" id="MDQ0102135.1"/>
    </source>
</evidence>
<protein>
    <submittedName>
        <fullName evidence="3">Dinucleotide-binding enzyme</fullName>
    </submittedName>
</protein>
<comment type="caution">
    <text evidence="3">The sequence shown here is derived from an EMBL/GenBank/DDBJ whole genome shotgun (WGS) entry which is preliminary data.</text>
</comment>
<dbReference type="InterPro" id="IPR036291">
    <property type="entry name" value="NAD(P)-bd_dom_sf"/>
</dbReference>
<dbReference type="Gene3D" id="3.40.50.720">
    <property type="entry name" value="NAD(P)-binding Rossmann-like Domain"/>
    <property type="match status" value="1"/>
</dbReference>
<proteinExistence type="predicted"/>
<evidence type="ECO:0000256" key="1">
    <source>
        <dbReference type="ARBA" id="ARBA00023002"/>
    </source>
</evidence>
<dbReference type="EMBL" id="JAUSSW010000004">
    <property type="protein sequence ID" value="MDQ0102135.1"/>
    <property type="molecule type" value="Genomic_DNA"/>
</dbReference>
<evidence type="ECO:0000259" key="2">
    <source>
        <dbReference type="Pfam" id="PF03807"/>
    </source>
</evidence>
<dbReference type="Pfam" id="PF03807">
    <property type="entry name" value="F420_oxidored"/>
    <property type="match status" value="1"/>
</dbReference>
<keyword evidence="1" id="KW-0560">Oxidoreductase</keyword>
<dbReference type="Proteomes" id="UP001244563">
    <property type="component" value="Unassembled WGS sequence"/>
</dbReference>
<organism evidence="3 4">
    <name type="scientific">Paenarthrobacter nicotinovorans</name>
    <name type="common">Arthrobacter nicotinovorans</name>
    <dbReference type="NCBI Taxonomy" id="29320"/>
    <lineage>
        <taxon>Bacteria</taxon>
        <taxon>Bacillati</taxon>
        <taxon>Actinomycetota</taxon>
        <taxon>Actinomycetes</taxon>
        <taxon>Micrococcales</taxon>
        <taxon>Micrococcaceae</taxon>
        <taxon>Paenarthrobacter</taxon>
    </lineage>
</organism>
<reference evidence="3 4" key="1">
    <citation type="submission" date="2023-07" db="EMBL/GenBank/DDBJ databases">
        <title>Sorghum-associated microbial communities from plants grown in Nebraska, USA.</title>
        <authorList>
            <person name="Schachtman D."/>
        </authorList>
    </citation>
    <scope>NUCLEOTIDE SEQUENCE [LARGE SCALE GENOMIC DNA]</scope>
    <source>
        <strain evidence="3 4">CC523</strain>
    </source>
</reference>
<dbReference type="RefSeq" id="WP_064722826.1">
    <property type="nucleotide sequence ID" value="NZ_BDDW01000008.1"/>
</dbReference>
<feature type="domain" description="Pyrroline-5-carboxylate reductase catalytic N-terminal" evidence="2">
    <location>
        <begin position="31"/>
        <end position="75"/>
    </location>
</feature>
<keyword evidence="4" id="KW-1185">Reference proteome</keyword>